<keyword evidence="2" id="KW-0812">Transmembrane</keyword>
<dbReference type="EMBL" id="JAIZAY010000007">
    <property type="protein sequence ID" value="KAJ8038835.1"/>
    <property type="molecule type" value="Genomic_DNA"/>
</dbReference>
<keyword evidence="2" id="KW-1133">Transmembrane helix</keyword>
<comment type="caution">
    <text evidence="3">The sequence shown here is derived from an EMBL/GenBank/DDBJ whole genome shotgun (WGS) entry which is preliminary data.</text>
</comment>
<gene>
    <name evidence="3" type="ORF">HOLleu_16378</name>
</gene>
<evidence type="ECO:0000313" key="4">
    <source>
        <dbReference type="Proteomes" id="UP001152320"/>
    </source>
</evidence>
<evidence type="ECO:0000256" key="1">
    <source>
        <dbReference type="SAM" id="MobiDB-lite"/>
    </source>
</evidence>
<reference evidence="3" key="1">
    <citation type="submission" date="2021-10" db="EMBL/GenBank/DDBJ databases">
        <title>Tropical sea cucumber genome reveals ecological adaptation and Cuvierian tubules defense mechanism.</title>
        <authorList>
            <person name="Chen T."/>
        </authorList>
    </citation>
    <scope>NUCLEOTIDE SEQUENCE</scope>
    <source>
        <strain evidence="3">Nanhai2018</strain>
        <tissue evidence="3">Muscle</tissue>
    </source>
</reference>
<keyword evidence="4" id="KW-1185">Reference proteome</keyword>
<protein>
    <submittedName>
        <fullName evidence="3">Uncharacterized protein</fullName>
    </submittedName>
</protein>
<sequence>MVSVDGPPSQGRSGELYFSSTPSAFATFSPKPSPVPTHLPLGQDSTGLMVNLLVTFLVVAIVVLVIVAIAKRKGLFKKEEEEEVFYRLERAKTSNEYTVHEDESDIQQGIHQRRKRVLGGGTGGNSPGPRQEVQHHIEEDENFGGEPTITIVKPESPKA</sequence>
<name>A0A9Q1HAK2_HOLLE</name>
<organism evidence="3 4">
    <name type="scientific">Holothuria leucospilota</name>
    <name type="common">Black long sea cucumber</name>
    <name type="synonym">Mertensiothuria leucospilota</name>
    <dbReference type="NCBI Taxonomy" id="206669"/>
    <lineage>
        <taxon>Eukaryota</taxon>
        <taxon>Metazoa</taxon>
        <taxon>Echinodermata</taxon>
        <taxon>Eleutherozoa</taxon>
        <taxon>Echinozoa</taxon>
        <taxon>Holothuroidea</taxon>
        <taxon>Aspidochirotacea</taxon>
        <taxon>Aspidochirotida</taxon>
        <taxon>Holothuriidae</taxon>
        <taxon>Holothuria</taxon>
    </lineage>
</organism>
<proteinExistence type="predicted"/>
<evidence type="ECO:0000313" key="3">
    <source>
        <dbReference type="EMBL" id="KAJ8038835.1"/>
    </source>
</evidence>
<accession>A0A9Q1HAK2</accession>
<dbReference type="Proteomes" id="UP001152320">
    <property type="component" value="Chromosome 7"/>
</dbReference>
<evidence type="ECO:0000256" key="2">
    <source>
        <dbReference type="SAM" id="Phobius"/>
    </source>
</evidence>
<feature type="region of interest" description="Disordered" evidence="1">
    <location>
        <begin position="98"/>
        <end position="159"/>
    </location>
</feature>
<feature type="transmembrane region" description="Helical" evidence="2">
    <location>
        <begin position="48"/>
        <end position="70"/>
    </location>
</feature>
<keyword evidence="2" id="KW-0472">Membrane</keyword>
<dbReference type="AlphaFoldDB" id="A0A9Q1HAK2"/>